<name>A0A0V1GPD6_TRIPS</name>
<proteinExistence type="predicted"/>
<accession>A0A0V1GPD6</accession>
<protein>
    <submittedName>
        <fullName evidence="1">Uncharacterized protein</fullName>
    </submittedName>
</protein>
<sequence>MFNYPTHLRHICSSGNENSCHFYSYALMIRYSVKQFPEICIAYHRTPTDLHVKVELLCKKSKQSSLRCVHGCAFACNHAKVDGLSSYFSDRKDIAIQFICMKHSALYCLFVDLCDIASQSIVNNILRFSNLATVMDCFEAMHEIAAYSTKFSLKSRNNLNCHLSCALPNQ</sequence>
<organism evidence="1 2">
    <name type="scientific">Trichinella pseudospiralis</name>
    <name type="common">Parasitic roundworm</name>
    <dbReference type="NCBI Taxonomy" id="6337"/>
    <lineage>
        <taxon>Eukaryota</taxon>
        <taxon>Metazoa</taxon>
        <taxon>Ecdysozoa</taxon>
        <taxon>Nematoda</taxon>
        <taxon>Enoplea</taxon>
        <taxon>Dorylaimia</taxon>
        <taxon>Trichinellida</taxon>
        <taxon>Trichinellidae</taxon>
        <taxon>Trichinella</taxon>
    </lineage>
</organism>
<dbReference type="EMBL" id="JYDS01000937">
    <property type="protein sequence ID" value="KRZ00085.1"/>
    <property type="molecule type" value="Genomic_DNA"/>
</dbReference>
<comment type="caution">
    <text evidence="1">The sequence shown here is derived from an EMBL/GenBank/DDBJ whole genome shotgun (WGS) entry which is preliminary data.</text>
</comment>
<feature type="non-terminal residue" evidence="1">
    <location>
        <position position="170"/>
    </location>
</feature>
<dbReference type="AlphaFoldDB" id="A0A0V1GPD6"/>
<dbReference type="Proteomes" id="UP000054805">
    <property type="component" value="Unassembled WGS sequence"/>
</dbReference>
<gene>
    <name evidence="1" type="ORF">T4B_14522</name>
</gene>
<evidence type="ECO:0000313" key="1">
    <source>
        <dbReference type="EMBL" id="KRZ00085.1"/>
    </source>
</evidence>
<keyword evidence="2" id="KW-1185">Reference proteome</keyword>
<evidence type="ECO:0000313" key="2">
    <source>
        <dbReference type="Proteomes" id="UP000054805"/>
    </source>
</evidence>
<reference evidence="1 2" key="1">
    <citation type="submission" date="2015-01" db="EMBL/GenBank/DDBJ databases">
        <title>Evolution of Trichinella species and genotypes.</title>
        <authorList>
            <person name="Korhonen P.K."/>
            <person name="Edoardo P."/>
            <person name="Giuseppe L.R."/>
            <person name="Gasser R.B."/>
        </authorList>
    </citation>
    <scope>NUCLEOTIDE SEQUENCE [LARGE SCALE GENOMIC DNA]</scope>
    <source>
        <strain evidence="1">ISS588</strain>
    </source>
</reference>